<comment type="caution">
    <text evidence="2">The sequence shown here is derived from an EMBL/GenBank/DDBJ whole genome shotgun (WGS) entry which is preliminary data.</text>
</comment>
<feature type="region of interest" description="Disordered" evidence="1">
    <location>
        <begin position="1"/>
        <end position="25"/>
    </location>
</feature>
<keyword evidence="3" id="KW-1185">Reference proteome</keyword>
<gene>
    <name evidence="2" type="ORF">SPARVUS_LOCUS11016734</name>
</gene>
<protein>
    <submittedName>
        <fullName evidence="2">Uncharacterized protein</fullName>
    </submittedName>
</protein>
<evidence type="ECO:0000313" key="3">
    <source>
        <dbReference type="Proteomes" id="UP001162483"/>
    </source>
</evidence>
<dbReference type="EMBL" id="CATNWA010016143">
    <property type="protein sequence ID" value="CAI9590229.1"/>
    <property type="molecule type" value="Genomic_DNA"/>
</dbReference>
<feature type="non-terminal residue" evidence="2">
    <location>
        <position position="72"/>
    </location>
</feature>
<organism evidence="2 3">
    <name type="scientific">Staurois parvus</name>
    <dbReference type="NCBI Taxonomy" id="386267"/>
    <lineage>
        <taxon>Eukaryota</taxon>
        <taxon>Metazoa</taxon>
        <taxon>Chordata</taxon>
        <taxon>Craniata</taxon>
        <taxon>Vertebrata</taxon>
        <taxon>Euteleostomi</taxon>
        <taxon>Amphibia</taxon>
        <taxon>Batrachia</taxon>
        <taxon>Anura</taxon>
        <taxon>Neobatrachia</taxon>
        <taxon>Ranoidea</taxon>
        <taxon>Ranidae</taxon>
        <taxon>Staurois</taxon>
    </lineage>
</organism>
<reference evidence="2" key="1">
    <citation type="submission" date="2023-05" db="EMBL/GenBank/DDBJ databases">
        <authorList>
            <person name="Stuckert A."/>
        </authorList>
    </citation>
    <scope>NUCLEOTIDE SEQUENCE</scope>
</reference>
<evidence type="ECO:0000256" key="1">
    <source>
        <dbReference type="SAM" id="MobiDB-lite"/>
    </source>
</evidence>
<proteinExistence type="predicted"/>
<sequence length="72" mass="7597">MKIRAAAPPAQRNADPQAGAIISNGTPPVLENATVLGTKVPVRTAFSEEVQGLLPCVSRESIQMNRLSCPAR</sequence>
<accession>A0ABN9EZH4</accession>
<evidence type="ECO:0000313" key="2">
    <source>
        <dbReference type="EMBL" id="CAI9590229.1"/>
    </source>
</evidence>
<name>A0ABN9EZH4_9NEOB</name>
<dbReference type="Proteomes" id="UP001162483">
    <property type="component" value="Unassembled WGS sequence"/>
</dbReference>